<dbReference type="GO" id="GO:0006357">
    <property type="term" value="P:regulation of transcription by RNA polymerase II"/>
    <property type="evidence" value="ECO:0007669"/>
    <property type="project" value="TreeGrafter"/>
</dbReference>
<keyword evidence="6" id="KW-0805">Transcription regulation</keyword>
<evidence type="ECO:0000256" key="3">
    <source>
        <dbReference type="ARBA" id="ARBA00022737"/>
    </source>
</evidence>
<dbReference type="STRING" id="1128400.I2FXA3"/>
<feature type="compositionally biased region" description="Low complexity" evidence="10">
    <location>
        <begin position="480"/>
        <end position="514"/>
    </location>
</feature>
<evidence type="ECO:0000259" key="11">
    <source>
        <dbReference type="PROSITE" id="PS50157"/>
    </source>
</evidence>
<dbReference type="OMA" id="HVASIHE"/>
<feature type="region of interest" description="Disordered" evidence="10">
    <location>
        <begin position="741"/>
        <end position="762"/>
    </location>
</feature>
<evidence type="ECO:0000256" key="2">
    <source>
        <dbReference type="ARBA" id="ARBA00022723"/>
    </source>
</evidence>
<keyword evidence="13" id="KW-1185">Reference proteome</keyword>
<dbReference type="InterPro" id="IPR036236">
    <property type="entry name" value="Znf_C2H2_sf"/>
</dbReference>
<dbReference type="Gene3D" id="3.30.160.60">
    <property type="entry name" value="Classic Zinc Finger"/>
    <property type="match status" value="2"/>
</dbReference>
<feature type="region of interest" description="Disordered" evidence="10">
    <location>
        <begin position="631"/>
        <end position="673"/>
    </location>
</feature>
<protein>
    <recommendedName>
        <fullName evidence="11">C2H2-type domain-containing protein</fullName>
    </recommendedName>
</protein>
<feature type="compositionally biased region" description="Basic and acidic residues" evidence="10">
    <location>
        <begin position="631"/>
        <end position="640"/>
    </location>
</feature>
<feature type="compositionally biased region" description="Polar residues" evidence="10">
    <location>
        <begin position="1"/>
        <end position="19"/>
    </location>
</feature>
<keyword evidence="7" id="KW-0804">Transcription</keyword>
<feature type="region of interest" description="Disordered" evidence="10">
    <location>
        <begin position="1"/>
        <end position="20"/>
    </location>
</feature>
<keyword evidence="2" id="KW-0479">Metal-binding</keyword>
<organism evidence="12 13">
    <name type="scientific">Ustilago hordei</name>
    <name type="common">Barley covered smut fungus</name>
    <dbReference type="NCBI Taxonomy" id="120017"/>
    <lineage>
        <taxon>Eukaryota</taxon>
        <taxon>Fungi</taxon>
        <taxon>Dikarya</taxon>
        <taxon>Basidiomycota</taxon>
        <taxon>Ustilaginomycotina</taxon>
        <taxon>Ustilaginomycetes</taxon>
        <taxon>Ustilaginales</taxon>
        <taxon>Ustilaginaceae</taxon>
        <taxon>Ustilago</taxon>
    </lineage>
</organism>
<feature type="region of interest" description="Disordered" evidence="10">
    <location>
        <begin position="50"/>
        <end position="70"/>
    </location>
</feature>
<dbReference type="PANTHER" id="PTHR46179:SF13">
    <property type="entry name" value="C2H2-TYPE DOMAIN-CONTAINING PROTEIN"/>
    <property type="match status" value="1"/>
</dbReference>
<dbReference type="SUPFAM" id="SSF57667">
    <property type="entry name" value="beta-beta-alpha zinc fingers"/>
    <property type="match status" value="1"/>
</dbReference>
<evidence type="ECO:0000313" key="13">
    <source>
        <dbReference type="Proteomes" id="UP000006174"/>
    </source>
</evidence>
<feature type="compositionally biased region" description="Polar residues" evidence="10">
    <location>
        <begin position="641"/>
        <end position="661"/>
    </location>
</feature>
<evidence type="ECO:0000256" key="5">
    <source>
        <dbReference type="ARBA" id="ARBA00022833"/>
    </source>
</evidence>
<keyword evidence="3" id="KW-0677">Repeat</keyword>
<dbReference type="GO" id="GO:0005634">
    <property type="term" value="C:nucleus"/>
    <property type="evidence" value="ECO:0007669"/>
    <property type="project" value="UniProtKB-SubCell"/>
</dbReference>
<dbReference type="PROSITE" id="PS50157">
    <property type="entry name" value="ZINC_FINGER_C2H2_2"/>
    <property type="match status" value="3"/>
</dbReference>
<evidence type="ECO:0000256" key="10">
    <source>
        <dbReference type="SAM" id="MobiDB-lite"/>
    </source>
</evidence>
<feature type="region of interest" description="Disordered" evidence="10">
    <location>
        <begin position="777"/>
        <end position="799"/>
    </location>
</feature>
<name>I2FXA3_USTHO</name>
<dbReference type="InterPro" id="IPR013087">
    <property type="entry name" value="Znf_C2H2_type"/>
</dbReference>
<dbReference type="FunFam" id="3.30.160.60:FF:000100">
    <property type="entry name" value="Zinc finger 45-like"/>
    <property type="match status" value="1"/>
</dbReference>
<feature type="compositionally biased region" description="Low complexity" evidence="10">
    <location>
        <begin position="695"/>
        <end position="724"/>
    </location>
</feature>
<dbReference type="InterPro" id="IPR051061">
    <property type="entry name" value="Zinc_finger_trans_reg"/>
</dbReference>
<evidence type="ECO:0000256" key="1">
    <source>
        <dbReference type="ARBA" id="ARBA00004123"/>
    </source>
</evidence>
<gene>
    <name evidence="12" type="ORF">UHOR_05483</name>
</gene>
<feature type="compositionally biased region" description="Low complexity" evidence="10">
    <location>
        <begin position="777"/>
        <end position="793"/>
    </location>
</feature>
<dbReference type="PROSITE" id="PS00028">
    <property type="entry name" value="ZINC_FINGER_C2H2_1"/>
    <property type="match status" value="1"/>
</dbReference>
<evidence type="ECO:0000256" key="4">
    <source>
        <dbReference type="ARBA" id="ARBA00022771"/>
    </source>
</evidence>
<dbReference type="Proteomes" id="UP000006174">
    <property type="component" value="Unassembled WGS sequence"/>
</dbReference>
<evidence type="ECO:0000256" key="7">
    <source>
        <dbReference type="ARBA" id="ARBA00023163"/>
    </source>
</evidence>
<sequence>MLQKTQHQAITTRPPSHQTHAFEKWPNSLLVFAQAWADPRHPLIIARKLHSAGRGPSDNTTTTPPSSSIPSSATLPLAIPFLNTAVHLPPAPISAVSLNAAQNALSNSTASSSGSVAPVPLGLPVTQLPTTLSAVPDVSNALAANTMLAIPNIPPSTADGGFIADTSAVAAPQSRLPTPTDTMIDSQSIQAQVEALITSTSSSVIANSASTQNAATQNVPLTAFPTVPTTGALPILAGAQTEAPIASVGTAAAATAQAQSIPQPQEMTGAVPATKTTTTTTAPSNLATSVEASLVTGPSFQNTFAQYQFPQNCDRAFKEAARATSEETTRLGSATPASSTALHAPANNAIVATVSKQEAKAASMTREEEEKAADALIAELDAQEASAQASQTVAQTEPLSGSDLVAAVKAIGLEADADFLGTSGGMSEDQRALAAAIQRLGDAHGEEAEKAIQQAAAAAAAAAAARASQELARAAAKEQGNAGSSLASSSRSVGGSSTPASAASRATSRSGSGPVKRFPCPKCDKAFARAYNLNTHLSTHDPDPNRSKPFACPYPSCKSEGGRSFSRKHDLQRHVASIHENEAEPGIHGDPEEVVNGDTGGLVSLGLGTPGKKFRCHGCGRSFVRRDACNRHQCDGKDSPSNRTSTSPSGTPFASSVSPRPNTAHGINGGSPVILPPVRSTGAAPMYMAAASSYARGSTSGSSSPVGSNASKQPSGSRSSSSLSKEVQAVAKQLQARVEAQSPGLQVHGTQQRPMALLPGGERRNFPLSAISLYASTGSSGLHSSSSSSSGGSKAQIAK</sequence>
<feature type="compositionally biased region" description="Polar residues" evidence="10">
    <location>
        <begin position="330"/>
        <end position="341"/>
    </location>
</feature>
<dbReference type="PANTHER" id="PTHR46179">
    <property type="entry name" value="ZINC FINGER PROTEIN"/>
    <property type="match status" value="1"/>
</dbReference>
<keyword evidence="4 9" id="KW-0863">Zinc-finger</keyword>
<reference evidence="12 13" key="1">
    <citation type="journal article" date="2012" name="Plant Cell">
        <title>Genome comparison of barley and maize smut fungi reveals targeted loss of RNA silencing components and species-specific presence of transposable elements.</title>
        <authorList>
            <person name="Laurie J.D."/>
            <person name="Ali S."/>
            <person name="Linning R."/>
            <person name="Mannhaupt G."/>
            <person name="Wong P."/>
            <person name="Gueldener U."/>
            <person name="Muensterkoetter M."/>
            <person name="Moore R."/>
            <person name="Kahmann R."/>
            <person name="Bakkeren G."/>
            <person name="Schirawski J."/>
        </authorList>
    </citation>
    <scope>NUCLEOTIDE SEQUENCE [LARGE SCALE GENOMIC DNA]</scope>
    <source>
        <strain evidence="13">Uh4875-4</strain>
    </source>
</reference>
<feature type="compositionally biased region" description="Low complexity" evidence="10">
    <location>
        <begin position="56"/>
        <end position="70"/>
    </location>
</feature>
<dbReference type="HOGENOM" id="CLU_389786_0_0_1"/>
<comment type="caution">
    <text evidence="12">The sequence shown here is derived from an EMBL/GenBank/DDBJ whole genome shotgun (WGS) entry which is preliminary data.</text>
</comment>
<evidence type="ECO:0000313" key="12">
    <source>
        <dbReference type="EMBL" id="CCF51546.1"/>
    </source>
</evidence>
<dbReference type="EMBL" id="CAGI01000165">
    <property type="protein sequence ID" value="CCF51546.1"/>
    <property type="molecule type" value="Genomic_DNA"/>
</dbReference>
<accession>I2FXA3</accession>
<feature type="domain" description="C2H2-type" evidence="11">
    <location>
        <begin position="518"/>
        <end position="545"/>
    </location>
</feature>
<feature type="region of interest" description="Disordered" evidence="10">
    <location>
        <begin position="695"/>
        <end position="727"/>
    </location>
</feature>
<evidence type="ECO:0000256" key="6">
    <source>
        <dbReference type="ARBA" id="ARBA00023015"/>
    </source>
</evidence>
<evidence type="ECO:0000256" key="9">
    <source>
        <dbReference type="PROSITE-ProRule" id="PRU00042"/>
    </source>
</evidence>
<dbReference type="GO" id="GO:0008270">
    <property type="term" value="F:zinc ion binding"/>
    <property type="evidence" value="ECO:0007669"/>
    <property type="project" value="UniProtKB-KW"/>
</dbReference>
<evidence type="ECO:0000256" key="8">
    <source>
        <dbReference type="ARBA" id="ARBA00023242"/>
    </source>
</evidence>
<proteinExistence type="predicted"/>
<dbReference type="Pfam" id="PF00096">
    <property type="entry name" value="zf-C2H2"/>
    <property type="match status" value="1"/>
</dbReference>
<feature type="domain" description="C2H2-type" evidence="11">
    <location>
        <begin position="614"/>
        <end position="633"/>
    </location>
</feature>
<feature type="region of interest" description="Disordered" evidence="10">
    <location>
        <begin position="480"/>
        <end position="515"/>
    </location>
</feature>
<feature type="domain" description="C2H2-type" evidence="11">
    <location>
        <begin position="550"/>
        <end position="584"/>
    </location>
</feature>
<dbReference type="SMART" id="SM00355">
    <property type="entry name" value="ZnF_C2H2"/>
    <property type="match status" value="3"/>
</dbReference>
<comment type="subcellular location">
    <subcellularLocation>
        <location evidence="1">Nucleus</location>
    </subcellularLocation>
</comment>
<dbReference type="eggNOG" id="KOG1721">
    <property type="taxonomic scope" value="Eukaryota"/>
</dbReference>
<keyword evidence="8" id="KW-0539">Nucleus</keyword>
<feature type="region of interest" description="Disordered" evidence="10">
    <location>
        <begin position="324"/>
        <end position="344"/>
    </location>
</feature>
<keyword evidence="5" id="KW-0862">Zinc</keyword>
<dbReference type="AlphaFoldDB" id="I2FXA3"/>